<gene>
    <name evidence="1" type="ORF">KHLLAP_LOCUS7387</name>
</gene>
<sequence>MQTMRFTIAPPVSRAGTREKLKLPNVYGFAVSAAQPSPSGVSSTRPGSTKSLPAFLKTAAMSARQSASLINSVPMN</sequence>
<accession>A0AAI8VL54</accession>
<comment type="caution">
    <text evidence="1">The sequence shown here is derived from an EMBL/GenBank/DDBJ whole genome shotgun (WGS) entry which is preliminary data.</text>
</comment>
<proteinExistence type="predicted"/>
<dbReference type="Proteomes" id="UP001295740">
    <property type="component" value="Unassembled WGS sequence"/>
</dbReference>
<dbReference type="AlphaFoldDB" id="A0AAI8VL54"/>
<keyword evidence="2" id="KW-1185">Reference proteome</keyword>
<organism evidence="1 2">
    <name type="scientific">Anthostomella pinea</name>
    <dbReference type="NCBI Taxonomy" id="933095"/>
    <lineage>
        <taxon>Eukaryota</taxon>
        <taxon>Fungi</taxon>
        <taxon>Dikarya</taxon>
        <taxon>Ascomycota</taxon>
        <taxon>Pezizomycotina</taxon>
        <taxon>Sordariomycetes</taxon>
        <taxon>Xylariomycetidae</taxon>
        <taxon>Xylariales</taxon>
        <taxon>Xylariaceae</taxon>
        <taxon>Anthostomella</taxon>
    </lineage>
</organism>
<dbReference type="EMBL" id="CAUWAG010000010">
    <property type="protein sequence ID" value="CAJ2506919.1"/>
    <property type="molecule type" value="Genomic_DNA"/>
</dbReference>
<protein>
    <submittedName>
        <fullName evidence="1">Uu.00g081050.m01.CDS01</fullName>
    </submittedName>
</protein>
<evidence type="ECO:0000313" key="1">
    <source>
        <dbReference type="EMBL" id="CAJ2506919.1"/>
    </source>
</evidence>
<name>A0AAI8VL54_9PEZI</name>
<reference evidence="1" key="1">
    <citation type="submission" date="2023-10" db="EMBL/GenBank/DDBJ databases">
        <authorList>
            <person name="Hackl T."/>
        </authorList>
    </citation>
    <scope>NUCLEOTIDE SEQUENCE</scope>
</reference>
<evidence type="ECO:0000313" key="2">
    <source>
        <dbReference type="Proteomes" id="UP001295740"/>
    </source>
</evidence>